<keyword evidence="3 9" id="KW-0479">Metal-binding</keyword>
<comment type="similarity">
    <text evidence="1 9">Belongs to the selenophosphate synthase 1 family. Class I subfamily.</text>
</comment>
<dbReference type="AlphaFoldDB" id="E1RJH9"/>
<keyword evidence="2 9" id="KW-0808">Transferase</keyword>
<dbReference type="PANTHER" id="PTHR10256:SF0">
    <property type="entry name" value="INACTIVE SELENIDE, WATER DIKINASE-LIKE PROTEIN-RELATED"/>
    <property type="match status" value="1"/>
</dbReference>
<keyword evidence="4 9" id="KW-0547">Nucleotide-binding</keyword>
<feature type="active site" evidence="9">
    <location>
        <position position="18"/>
    </location>
</feature>
<dbReference type="InterPro" id="IPR023061">
    <property type="entry name" value="SelD_I"/>
</dbReference>
<feature type="domain" description="PurM-like C-terminal" evidence="11">
    <location>
        <begin position="166"/>
        <end position="331"/>
    </location>
</feature>
<keyword evidence="5 9" id="KW-0418">Kinase</keyword>
<dbReference type="Pfam" id="PF00586">
    <property type="entry name" value="AIRS"/>
    <property type="match status" value="1"/>
</dbReference>
<evidence type="ECO:0000313" key="13">
    <source>
        <dbReference type="Proteomes" id="UP000006565"/>
    </source>
</evidence>
<feature type="binding site" evidence="9">
    <location>
        <position position="88"/>
    </location>
    <ligand>
        <name>Mg(2+)</name>
        <dbReference type="ChEBI" id="CHEBI:18420"/>
    </ligand>
</feature>
<feature type="site" description="Important for catalytic activity" evidence="9">
    <location>
        <position position="21"/>
    </location>
</feature>
<keyword evidence="13" id="KW-1185">Reference proteome</keyword>
<dbReference type="EMBL" id="CP002117">
    <property type="protein sequence ID" value="ADN36785.1"/>
    <property type="molecule type" value="Genomic_DNA"/>
</dbReference>
<feature type="binding site" evidence="9">
    <location>
        <position position="237"/>
    </location>
    <ligand>
        <name>Mg(2+)</name>
        <dbReference type="ChEBI" id="CHEBI:18420"/>
    </ligand>
</feature>
<dbReference type="GO" id="GO:0004756">
    <property type="term" value="F:selenide, water dikinase activity"/>
    <property type="evidence" value="ECO:0007669"/>
    <property type="project" value="UniProtKB-UniRule"/>
</dbReference>
<dbReference type="Proteomes" id="UP000006565">
    <property type="component" value="Chromosome"/>
</dbReference>
<dbReference type="InterPro" id="IPR004536">
    <property type="entry name" value="SPS/SelD"/>
</dbReference>
<dbReference type="GO" id="GO:0000287">
    <property type="term" value="F:magnesium ion binding"/>
    <property type="evidence" value="ECO:0007669"/>
    <property type="project" value="UniProtKB-UniRule"/>
</dbReference>
<feature type="binding site" description="in other chain" evidence="9">
    <location>
        <position position="65"/>
    </location>
    <ligand>
        <name>ATP</name>
        <dbReference type="ChEBI" id="CHEBI:30616"/>
        <note>ligand shared between dimeric partners</note>
    </ligand>
</feature>
<evidence type="ECO:0000256" key="8">
    <source>
        <dbReference type="ARBA" id="ARBA00023266"/>
    </source>
</evidence>
<dbReference type="PROSITE" id="PS51257">
    <property type="entry name" value="PROKAR_LIPOPROTEIN"/>
    <property type="match status" value="1"/>
</dbReference>
<dbReference type="Gene3D" id="3.90.650.10">
    <property type="entry name" value="PurM-like C-terminal domain"/>
    <property type="match status" value="1"/>
</dbReference>
<evidence type="ECO:0000256" key="5">
    <source>
        <dbReference type="ARBA" id="ARBA00022777"/>
    </source>
</evidence>
<dbReference type="eggNOG" id="arCOG00643">
    <property type="taxonomic scope" value="Archaea"/>
</dbReference>
<dbReference type="InterPro" id="IPR016188">
    <property type="entry name" value="PurM-like_N"/>
</dbReference>
<reference evidence="12 13" key="1">
    <citation type="journal article" date="2010" name="Stand. Genomic Sci.">
        <title>Complete genome sequence of Methanoplanus petrolearius type strain (SEBR 4847).</title>
        <authorList>
            <person name="Brambilla E."/>
            <person name="Djao O.D."/>
            <person name="Daligault H."/>
            <person name="Lapidus A."/>
            <person name="Lucas S."/>
            <person name="Hammon N."/>
            <person name="Nolan M."/>
            <person name="Tice H."/>
            <person name="Cheng J.F."/>
            <person name="Han C."/>
            <person name="Tapia R."/>
            <person name="Goodwin L."/>
            <person name="Pitluck S."/>
            <person name="Liolios K."/>
            <person name="Ivanova N."/>
            <person name="Mavromatis K."/>
            <person name="Mikhailova N."/>
            <person name="Pati A."/>
            <person name="Chen A."/>
            <person name="Palaniappan K."/>
            <person name="Land M."/>
            <person name="Hauser L."/>
            <person name="Chang Y.J."/>
            <person name="Jeffries C.D."/>
            <person name="Rohde M."/>
            <person name="Spring S."/>
            <person name="Sikorski J."/>
            <person name="Goker M."/>
            <person name="Woyke T."/>
            <person name="Bristow J."/>
            <person name="Eisen J.A."/>
            <person name="Markowitz V."/>
            <person name="Hugenholtz P."/>
            <person name="Kyrpides N.C."/>
            <person name="Klenk H.P."/>
        </authorList>
    </citation>
    <scope>NUCLEOTIDE SEQUENCE [LARGE SCALE GENOMIC DNA]</scope>
    <source>
        <strain evidence="13">DSM 11571 / OCM 486 / SEBR 4847</strain>
    </source>
</reference>
<evidence type="ECO:0000256" key="7">
    <source>
        <dbReference type="ARBA" id="ARBA00022842"/>
    </source>
</evidence>
<comment type="cofactor">
    <cofactor evidence="9">
        <name>Mg(2+)</name>
        <dbReference type="ChEBI" id="CHEBI:18420"/>
    </cofactor>
    <text evidence="9">Binds 1 Mg(2+) ion per monomer.</text>
</comment>
<dbReference type="InterPro" id="IPR036921">
    <property type="entry name" value="PurM-like_N_sf"/>
</dbReference>
<keyword evidence="6 9" id="KW-0067">ATP-binding</keyword>
<keyword evidence="8 9" id="KW-0711">Selenium</keyword>
<feature type="binding site" description="in other chain" evidence="9">
    <location>
        <begin position="45"/>
        <end position="47"/>
    </location>
    <ligand>
        <name>ATP</name>
        <dbReference type="ChEBI" id="CHEBI:30616"/>
        <note>ligand shared between dimeric partners</note>
    </ligand>
</feature>
<dbReference type="SUPFAM" id="SSF56042">
    <property type="entry name" value="PurM C-terminal domain-like"/>
    <property type="match status" value="1"/>
</dbReference>
<accession>E1RJH9</accession>
<dbReference type="GO" id="GO:0005737">
    <property type="term" value="C:cytoplasm"/>
    <property type="evidence" value="ECO:0007669"/>
    <property type="project" value="TreeGrafter"/>
</dbReference>
<evidence type="ECO:0000256" key="9">
    <source>
        <dbReference type="HAMAP-Rule" id="MF_00625"/>
    </source>
</evidence>
<evidence type="ECO:0000256" key="4">
    <source>
        <dbReference type="ARBA" id="ARBA00022741"/>
    </source>
</evidence>
<feature type="binding site" evidence="9">
    <location>
        <position position="48"/>
    </location>
    <ligand>
        <name>Mg(2+)</name>
        <dbReference type="ChEBI" id="CHEBI:18420"/>
    </ligand>
</feature>
<dbReference type="HAMAP" id="MF_00625">
    <property type="entry name" value="SelD"/>
    <property type="match status" value="1"/>
</dbReference>
<protein>
    <recommendedName>
        <fullName evidence="9">Selenide, water dikinase</fullName>
        <ecNumber evidence="9">2.7.9.3</ecNumber>
    </recommendedName>
    <alternativeName>
        <fullName evidence="9">Selenium donor protein</fullName>
    </alternativeName>
    <alternativeName>
        <fullName evidence="9">Selenophosphate synthase</fullName>
    </alternativeName>
</protein>
<dbReference type="GO" id="GO:0016260">
    <property type="term" value="P:selenocysteine biosynthetic process"/>
    <property type="evidence" value="ECO:0007669"/>
    <property type="project" value="InterPro"/>
</dbReference>
<dbReference type="OrthoDB" id="8251at2157"/>
<sequence length="348" mass="37064">MSDIEKRKLTSIAPLFGCSCKLPETELETLLEDINISYSPEILCPGDDAAVIKINDDLAIIKTTDFFTPIVDDPYIQGKIAACNATNDVYAMGATEIVGVLALLGIPRELPLENARMMLKGFQDFCNSIGTSIVGGHTIINPWPFIGGAVTAISSPDKIVYHSGAQPGDVLLLTKPLGIQPAMASTRLSSEYSSIIQSTLDSDIVANAVNLAIECMTTSNLNAAKAINEVGANALTDVTGFGLYGHGLNIARKSNVSLNIDLIPIISGTLELSALFEHGLEEGKSAETAGGLLMSVSEENLDEIIHSLNKYNVPAYEIGTVKEKGNEHVVIDNPEILEISSLSVKFES</sequence>
<comment type="subunit">
    <text evidence="9">Homodimer.</text>
</comment>
<dbReference type="Gene3D" id="3.30.1330.10">
    <property type="entry name" value="PurM-like, N-terminal domain"/>
    <property type="match status" value="1"/>
</dbReference>
<evidence type="ECO:0000256" key="1">
    <source>
        <dbReference type="ARBA" id="ARBA00008026"/>
    </source>
</evidence>
<comment type="function">
    <text evidence="9">Synthesizes selenophosphate from selenide and ATP.</text>
</comment>
<evidence type="ECO:0000259" key="10">
    <source>
        <dbReference type="Pfam" id="PF00586"/>
    </source>
</evidence>
<dbReference type="InterPro" id="IPR036676">
    <property type="entry name" value="PurM-like_C_sf"/>
</dbReference>
<dbReference type="STRING" id="679926.Mpet_2037"/>
<evidence type="ECO:0000256" key="2">
    <source>
        <dbReference type="ARBA" id="ARBA00022679"/>
    </source>
</evidence>
<dbReference type="EC" id="2.7.9.3" evidence="9"/>
<gene>
    <name evidence="9" type="primary">selD</name>
    <name evidence="12" type="ordered locus">Mpet_2037</name>
</gene>
<dbReference type="InterPro" id="IPR010918">
    <property type="entry name" value="PurM-like_C_dom"/>
</dbReference>
<evidence type="ECO:0000256" key="6">
    <source>
        <dbReference type="ARBA" id="ARBA00022840"/>
    </source>
</evidence>
<proteinExistence type="inferred from homology"/>
<evidence type="ECO:0000256" key="3">
    <source>
        <dbReference type="ARBA" id="ARBA00022723"/>
    </source>
</evidence>
<dbReference type="RefSeq" id="WP_013329962.1">
    <property type="nucleotide sequence ID" value="NC_014507.1"/>
</dbReference>
<dbReference type="CDD" id="cd02195">
    <property type="entry name" value="SelD"/>
    <property type="match status" value="1"/>
</dbReference>
<dbReference type="PANTHER" id="PTHR10256">
    <property type="entry name" value="SELENIDE, WATER DIKINASE"/>
    <property type="match status" value="1"/>
</dbReference>
<dbReference type="PIRSF" id="PIRSF036407">
    <property type="entry name" value="Selenphspht_syn"/>
    <property type="match status" value="1"/>
</dbReference>
<dbReference type="GO" id="GO:0005524">
    <property type="term" value="F:ATP binding"/>
    <property type="evidence" value="ECO:0007669"/>
    <property type="project" value="UniProtKB-UniRule"/>
</dbReference>
<dbReference type="SUPFAM" id="SSF55326">
    <property type="entry name" value="PurM N-terminal domain-like"/>
    <property type="match status" value="1"/>
</dbReference>
<dbReference type="HOGENOM" id="CLU_032859_1_0_2"/>
<organism evidence="12 13">
    <name type="scientific">Methanolacinia petrolearia (strain DSM 11571 / OCM 486 / SEBR 4847)</name>
    <name type="common">Methanoplanus petrolearius</name>
    <dbReference type="NCBI Taxonomy" id="679926"/>
    <lineage>
        <taxon>Archaea</taxon>
        <taxon>Methanobacteriati</taxon>
        <taxon>Methanobacteriota</taxon>
        <taxon>Stenosarchaea group</taxon>
        <taxon>Methanomicrobia</taxon>
        <taxon>Methanomicrobiales</taxon>
        <taxon>Methanomicrobiaceae</taxon>
        <taxon>Methanolacinia</taxon>
    </lineage>
</organism>
<feature type="domain" description="PurM-like N-terminal" evidence="10">
    <location>
        <begin position="46"/>
        <end position="152"/>
    </location>
</feature>
<feature type="binding site" description="in other chain" evidence="9">
    <location>
        <position position="88"/>
    </location>
    <ligand>
        <name>ATP</name>
        <dbReference type="ChEBI" id="CHEBI:30616"/>
        <note>ligand shared between dimeric partners</note>
    </ligand>
</feature>
<feature type="binding site" evidence="9">
    <location>
        <begin position="136"/>
        <end position="138"/>
    </location>
    <ligand>
        <name>ATP</name>
        <dbReference type="ChEBI" id="CHEBI:30616"/>
        <note>ligand shared between dimeric partners</note>
    </ligand>
</feature>
<evidence type="ECO:0000313" key="12">
    <source>
        <dbReference type="EMBL" id="ADN36785.1"/>
    </source>
</evidence>
<comment type="catalytic activity">
    <reaction evidence="9">
        <text>hydrogenselenide + ATP + H2O = selenophosphate + AMP + phosphate + 2 H(+)</text>
        <dbReference type="Rhea" id="RHEA:18737"/>
        <dbReference type="ChEBI" id="CHEBI:15377"/>
        <dbReference type="ChEBI" id="CHEBI:15378"/>
        <dbReference type="ChEBI" id="CHEBI:16144"/>
        <dbReference type="ChEBI" id="CHEBI:29317"/>
        <dbReference type="ChEBI" id="CHEBI:30616"/>
        <dbReference type="ChEBI" id="CHEBI:43474"/>
        <dbReference type="ChEBI" id="CHEBI:456215"/>
        <dbReference type="EC" id="2.7.9.3"/>
    </reaction>
</comment>
<dbReference type="NCBIfam" id="TIGR00476">
    <property type="entry name" value="selD"/>
    <property type="match status" value="1"/>
</dbReference>
<name>E1RJH9_METP4</name>
<feature type="binding site" description="in other chain" evidence="9">
    <location>
        <position position="21"/>
    </location>
    <ligand>
        <name>ATP</name>
        <dbReference type="ChEBI" id="CHEBI:30616"/>
        <note>ligand shared between dimeric partners</note>
    </ligand>
</feature>
<dbReference type="SMR" id="E1RJH9"/>
<dbReference type="Pfam" id="PF02769">
    <property type="entry name" value="AIRS_C"/>
    <property type="match status" value="1"/>
</dbReference>
<evidence type="ECO:0000259" key="11">
    <source>
        <dbReference type="Pfam" id="PF02769"/>
    </source>
</evidence>
<dbReference type="NCBIfam" id="NF010705">
    <property type="entry name" value="PRK14105.1"/>
    <property type="match status" value="1"/>
</dbReference>
<dbReference type="GeneID" id="9744518"/>
<dbReference type="KEGG" id="mpi:Mpet_2037"/>
<keyword evidence="7 9" id="KW-0460">Magnesium</keyword>